<sequence>MHEEKSKIKSMEGTKKDMLLQLEQMRRSGVELFVDGRAVLPIEVVAKAVRENSPYMADYVLDPSGAICQVRFDKVTRC</sequence>
<dbReference type="Proteomes" id="UP000236311">
    <property type="component" value="Unassembled WGS sequence"/>
</dbReference>
<protein>
    <submittedName>
        <fullName evidence="1">Uncharacterized protein</fullName>
    </submittedName>
</protein>
<evidence type="ECO:0000313" key="2">
    <source>
        <dbReference type="Proteomes" id="UP000236311"/>
    </source>
</evidence>
<keyword evidence="2" id="KW-1185">Reference proteome</keyword>
<dbReference type="OrthoDB" id="1771153at2"/>
<dbReference type="AlphaFoldDB" id="A0A2K4ZLH4"/>
<dbReference type="RefSeq" id="WP_103241327.1">
    <property type="nucleotide sequence ID" value="NZ_CANRXC010000084.1"/>
</dbReference>
<proteinExistence type="predicted"/>
<reference evidence="1 2" key="1">
    <citation type="submission" date="2018-01" db="EMBL/GenBank/DDBJ databases">
        <authorList>
            <person name="Gaut B.S."/>
            <person name="Morton B.R."/>
            <person name="Clegg M.T."/>
            <person name="Duvall M.R."/>
        </authorList>
    </citation>
    <scope>NUCLEOTIDE SEQUENCE [LARGE SCALE GENOMIC DNA]</scope>
    <source>
        <strain evidence="1">GP69</strain>
    </source>
</reference>
<organism evidence="1 2">
    <name type="scientific">Acetatifactor muris</name>
    <dbReference type="NCBI Taxonomy" id="879566"/>
    <lineage>
        <taxon>Bacteria</taxon>
        <taxon>Bacillati</taxon>
        <taxon>Bacillota</taxon>
        <taxon>Clostridia</taxon>
        <taxon>Lachnospirales</taxon>
        <taxon>Lachnospiraceae</taxon>
        <taxon>Acetatifactor</taxon>
    </lineage>
</organism>
<name>A0A2K4ZLH4_9FIRM</name>
<gene>
    <name evidence="1" type="ORF">AMURIS_04066</name>
</gene>
<accession>A0A2K4ZLH4</accession>
<dbReference type="EMBL" id="OFSM01000024">
    <property type="protein sequence ID" value="SOY31329.1"/>
    <property type="molecule type" value="Genomic_DNA"/>
</dbReference>
<evidence type="ECO:0000313" key="1">
    <source>
        <dbReference type="EMBL" id="SOY31329.1"/>
    </source>
</evidence>